<dbReference type="AlphaFoldDB" id="A0A0M7A025"/>
<dbReference type="InterPro" id="IPR007138">
    <property type="entry name" value="ABM_dom"/>
</dbReference>
<dbReference type="InterPro" id="IPR011008">
    <property type="entry name" value="Dimeric_a/b-barrel"/>
</dbReference>
<dbReference type="RefSeq" id="WP_208981218.1">
    <property type="nucleotide sequence ID" value="NZ_CXWD01000005.1"/>
</dbReference>
<dbReference type="EMBL" id="CXWD01000005">
    <property type="protein sequence ID" value="CTQ67826.1"/>
    <property type="molecule type" value="Genomic_DNA"/>
</dbReference>
<dbReference type="InterPro" id="IPR050744">
    <property type="entry name" value="AI-2_Isomerase_LsrG"/>
</dbReference>
<dbReference type="STRING" id="388408.LAX5112_01534"/>
<organism evidence="2 3">
    <name type="scientific">Roseibium alexandrii</name>
    <dbReference type="NCBI Taxonomy" id="388408"/>
    <lineage>
        <taxon>Bacteria</taxon>
        <taxon>Pseudomonadati</taxon>
        <taxon>Pseudomonadota</taxon>
        <taxon>Alphaproteobacteria</taxon>
        <taxon>Hyphomicrobiales</taxon>
        <taxon>Stappiaceae</taxon>
        <taxon>Roseibium</taxon>
    </lineage>
</organism>
<keyword evidence="3" id="KW-1185">Reference proteome</keyword>
<accession>A0A0M7A025</accession>
<dbReference type="SUPFAM" id="SSF54909">
    <property type="entry name" value="Dimeric alpha+beta barrel"/>
    <property type="match status" value="1"/>
</dbReference>
<keyword evidence="2" id="KW-0503">Monooxygenase</keyword>
<dbReference type="Proteomes" id="UP000053235">
    <property type="component" value="Unassembled WGS sequence"/>
</dbReference>
<gene>
    <name evidence="2" type="ORF">LAX5112_01534</name>
</gene>
<dbReference type="PANTHER" id="PTHR33336:SF15">
    <property type="entry name" value="ABM DOMAIN-CONTAINING PROTEIN"/>
    <property type="match status" value="1"/>
</dbReference>
<protein>
    <submittedName>
        <fullName evidence="2">Antibiotic biosynthesis monooxygenase</fullName>
    </submittedName>
</protein>
<reference evidence="3" key="1">
    <citation type="submission" date="2015-07" db="EMBL/GenBank/DDBJ databases">
        <authorList>
            <person name="Rodrigo-Torres Lidia"/>
            <person name="Arahal R.David."/>
        </authorList>
    </citation>
    <scope>NUCLEOTIDE SEQUENCE [LARGE SCALE GENOMIC DNA]</scope>
    <source>
        <strain evidence="3">CECT 5112</strain>
    </source>
</reference>
<dbReference type="PROSITE" id="PS51725">
    <property type="entry name" value="ABM"/>
    <property type="match status" value="1"/>
</dbReference>
<evidence type="ECO:0000313" key="2">
    <source>
        <dbReference type="EMBL" id="CTQ67826.1"/>
    </source>
</evidence>
<dbReference type="GO" id="GO:0004497">
    <property type="term" value="F:monooxygenase activity"/>
    <property type="evidence" value="ECO:0007669"/>
    <property type="project" value="UniProtKB-KW"/>
</dbReference>
<evidence type="ECO:0000259" key="1">
    <source>
        <dbReference type="PROSITE" id="PS51725"/>
    </source>
</evidence>
<evidence type="ECO:0000313" key="3">
    <source>
        <dbReference type="Proteomes" id="UP000053235"/>
    </source>
</evidence>
<name>A0A0M7A025_9HYPH</name>
<dbReference type="PANTHER" id="PTHR33336">
    <property type="entry name" value="QUINOL MONOOXYGENASE YGIN-RELATED"/>
    <property type="match status" value="1"/>
</dbReference>
<keyword evidence="2" id="KW-0560">Oxidoreductase</keyword>
<feature type="domain" description="ABM" evidence="1">
    <location>
        <begin position="4"/>
        <end position="94"/>
    </location>
</feature>
<dbReference type="Pfam" id="PF03992">
    <property type="entry name" value="ABM"/>
    <property type="match status" value="1"/>
</dbReference>
<dbReference type="Gene3D" id="3.30.70.100">
    <property type="match status" value="1"/>
</dbReference>
<proteinExistence type="predicted"/>
<sequence length="107" mass="12166">MSHYFISASIEMTEGSKLEQVESELQKLVAQTREEPGCILFKIRQNLKEPTKFTFWECWTNPDALAAHFEADHTKAYLAQNLTEVRHIEALGEIGDKTFADAIKAHA</sequence>